<sequence>MVSNGIFQIAGMTKHHITVIYLVMLLHANDKHTHFSVTIKSYNNNIFEAKANINLKVTFAKFHSFSSRSYLVPSYEIGFVQEAIITGNETALSPGTQVSQASS</sequence>
<evidence type="ECO:0000313" key="1">
    <source>
        <dbReference type="EMBL" id="MEQ2315110.1"/>
    </source>
</evidence>
<gene>
    <name evidence="1" type="ORF">AMECASPLE_018828</name>
</gene>
<protein>
    <submittedName>
        <fullName evidence="1">Uncharacterized protein</fullName>
    </submittedName>
</protein>
<proteinExistence type="predicted"/>
<organism evidence="1 2">
    <name type="scientific">Ameca splendens</name>
    <dbReference type="NCBI Taxonomy" id="208324"/>
    <lineage>
        <taxon>Eukaryota</taxon>
        <taxon>Metazoa</taxon>
        <taxon>Chordata</taxon>
        <taxon>Craniata</taxon>
        <taxon>Vertebrata</taxon>
        <taxon>Euteleostomi</taxon>
        <taxon>Actinopterygii</taxon>
        <taxon>Neopterygii</taxon>
        <taxon>Teleostei</taxon>
        <taxon>Neoteleostei</taxon>
        <taxon>Acanthomorphata</taxon>
        <taxon>Ovalentaria</taxon>
        <taxon>Atherinomorphae</taxon>
        <taxon>Cyprinodontiformes</taxon>
        <taxon>Goodeidae</taxon>
        <taxon>Ameca</taxon>
    </lineage>
</organism>
<accession>A0ABV1ABE2</accession>
<comment type="caution">
    <text evidence="1">The sequence shown here is derived from an EMBL/GenBank/DDBJ whole genome shotgun (WGS) entry which is preliminary data.</text>
</comment>
<dbReference type="Proteomes" id="UP001469553">
    <property type="component" value="Unassembled WGS sequence"/>
</dbReference>
<keyword evidence="2" id="KW-1185">Reference proteome</keyword>
<reference evidence="1 2" key="1">
    <citation type="submission" date="2021-06" db="EMBL/GenBank/DDBJ databases">
        <authorList>
            <person name="Palmer J.M."/>
        </authorList>
    </citation>
    <scope>NUCLEOTIDE SEQUENCE [LARGE SCALE GENOMIC DNA]</scope>
    <source>
        <strain evidence="1 2">AS_MEX2019</strain>
        <tissue evidence="1">Muscle</tissue>
    </source>
</reference>
<dbReference type="EMBL" id="JAHRIP010086123">
    <property type="protein sequence ID" value="MEQ2315110.1"/>
    <property type="molecule type" value="Genomic_DNA"/>
</dbReference>
<name>A0ABV1ABE2_9TELE</name>
<evidence type="ECO:0000313" key="2">
    <source>
        <dbReference type="Proteomes" id="UP001469553"/>
    </source>
</evidence>